<feature type="transmembrane region" description="Helical" evidence="1">
    <location>
        <begin position="21"/>
        <end position="43"/>
    </location>
</feature>
<keyword evidence="1" id="KW-0812">Transmembrane</keyword>
<keyword evidence="3" id="KW-1185">Reference proteome</keyword>
<sequence length="92" mass="10585">MMLQLEKEVGPSPGVWPSLRLILLASWLNLLLLFILWALHFAFAGEKDTVNFVCAFKLLSPWCGIFRTAFQVHFLLSYPWPSFWPSPSMNSL</sequence>
<protein>
    <submittedName>
        <fullName evidence="2">Uncharacterized protein</fullName>
    </submittedName>
</protein>
<accession>A0A284RLC1</accession>
<dbReference type="AlphaFoldDB" id="A0A284RLC1"/>
<dbReference type="Proteomes" id="UP000219338">
    <property type="component" value="Unassembled WGS sequence"/>
</dbReference>
<evidence type="ECO:0000256" key="1">
    <source>
        <dbReference type="SAM" id="Phobius"/>
    </source>
</evidence>
<dbReference type="EMBL" id="FUEG01000011">
    <property type="protein sequence ID" value="SJL09556.1"/>
    <property type="molecule type" value="Genomic_DNA"/>
</dbReference>
<evidence type="ECO:0000313" key="2">
    <source>
        <dbReference type="EMBL" id="SJL09556.1"/>
    </source>
</evidence>
<name>A0A284RLC1_ARMOS</name>
<keyword evidence="1" id="KW-0472">Membrane</keyword>
<reference evidence="3" key="1">
    <citation type="journal article" date="2017" name="Nat. Ecol. Evol.">
        <title>Genome expansion and lineage-specific genetic innovations in the forest pathogenic fungi Armillaria.</title>
        <authorList>
            <person name="Sipos G."/>
            <person name="Prasanna A.N."/>
            <person name="Walter M.C."/>
            <person name="O'Connor E."/>
            <person name="Balint B."/>
            <person name="Krizsan K."/>
            <person name="Kiss B."/>
            <person name="Hess J."/>
            <person name="Varga T."/>
            <person name="Slot J."/>
            <person name="Riley R."/>
            <person name="Boka B."/>
            <person name="Rigling D."/>
            <person name="Barry K."/>
            <person name="Lee J."/>
            <person name="Mihaltcheva S."/>
            <person name="LaButti K."/>
            <person name="Lipzen A."/>
            <person name="Waldron R."/>
            <person name="Moloney N.M."/>
            <person name="Sperisen C."/>
            <person name="Kredics L."/>
            <person name="Vagvoelgyi C."/>
            <person name="Patrignani A."/>
            <person name="Fitzpatrick D."/>
            <person name="Nagy I."/>
            <person name="Doyle S."/>
            <person name="Anderson J.B."/>
            <person name="Grigoriev I.V."/>
            <person name="Gueldener U."/>
            <person name="Muensterkoetter M."/>
            <person name="Nagy L.G."/>
        </authorList>
    </citation>
    <scope>NUCLEOTIDE SEQUENCE [LARGE SCALE GENOMIC DNA]</scope>
    <source>
        <strain evidence="3">C18/9</strain>
    </source>
</reference>
<gene>
    <name evidence="2" type="ORF">ARMOST_12936</name>
</gene>
<organism evidence="2 3">
    <name type="scientific">Armillaria ostoyae</name>
    <name type="common">Armillaria root rot fungus</name>
    <dbReference type="NCBI Taxonomy" id="47428"/>
    <lineage>
        <taxon>Eukaryota</taxon>
        <taxon>Fungi</taxon>
        <taxon>Dikarya</taxon>
        <taxon>Basidiomycota</taxon>
        <taxon>Agaricomycotina</taxon>
        <taxon>Agaricomycetes</taxon>
        <taxon>Agaricomycetidae</taxon>
        <taxon>Agaricales</taxon>
        <taxon>Marasmiineae</taxon>
        <taxon>Physalacriaceae</taxon>
        <taxon>Armillaria</taxon>
    </lineage>
</organism>
<proteinExistence type="predicted"/>
<keyword evidence="1" id="KW-1133">Transmembrane helix</keyword>
<evidence type="ECO:0000313" key="3">
    <source>
        <dbReference type="Proteomes" id="UP000219338"/>
    </source>
</evidence>
<dbReference type="STRING" id="47428.A0A284RLC1"/>